<keyword evidence="3" id="KW-1185">Reference proteome</keyword>
<dbReference type="InterPro" id="IPR017560">
    <property type="entry name" value="Cyt_c_biogenesis_CcmI"/>
</dbReference>
<dbReference type="EMBL" id="WWEN01000002">
    <property type="protein sequence ID" value="MYM54232.1"/>
    <property type="molecule type" value="Genomic_DNA"/>
</dbReference>
<dbReference type="Proteomes" id="UP000479043">
    <property type="component" value="Unassembled WGS sequence"/>
</dbReference>
<dbReference type="NCBIfam" id="TIGR03142">
    <property type="entry name" value="cytochro_ccmI"/>
    <property type="match status" value="1"/>
</dbReference>
<protein>
    <submittedName>
        <fullName evidence="2">C-type cytochrome biogenesis protein CcmI</fullName>
    </submittedName>
</protein>
<organism evidence="2 3">
    <name type="scientific">Thalassovita mangrovi</name>
    <dbReference type="NCBI Taxonomy" id="2692236"/>
    <lineage>
        <taxon>Bacteria</taxon>
        <taxon>Pseudomonadati</taxon>
        <taxon>Pseudomonadota</taxon>
        <taxon>Alphaproteobacteria</taxon>
        <taxon>Rhodobacterales</taxon>
        <taxon>Roseobacteraceae</taxon>
        <taxon>Thalassovita</taxon>
    </lineage>
</organism>
<dbReference type="Gene3D" id="1.25.40.10">
    <property type="entry name" value="Tetratricopeptide repeat domain"/>
    <property type="match status" value="1"/>
</dbReference>
<proteinExistence type="predicted"/>
<evidence type="ECO:0000313" key="3">
    <source>
        <dbReference type="Proteomes" id="UP000479043"/>
    </source>
</evidence>
<evidence type="ECO:0000313" key="2">
    <source>
        <dbReference type="EMBL" id="MYM54232.1"/>
    </source>
</evidence>
<keyword evidence="1" id="KW-0201">Cytochrome c-type biogenesis</keyword>
<dbReference type="GO" id="GO:0017004">
    <property type="term" value="P:cytochrome complex assembly"/>
    <property type="evidence" value="ECO:0007669"/>
    <property type="project" value="UniProtKB-KW"/>
</dbReference>
<accession>A0A6L8LKM0</accession>
<reference evidence="2 3" key="1">
    <citation type="submission" date="2020-01" db="EMBL/GenBank/DDBJ databases">
        <authorList>
            <person name="Chen S."/>
        </authorList>
    </citation>
    <scope>NUCLEOTIDE SEQUENCE [LARGE SCALE GENOMIC DNA]</scope>
    <source>
        <strain evidence="2 3">GS-10</strain>
    </source>
</reference>
<gene>
    <name evidence="2" type="primary">ccmI</name>
    <name evidence="2" type="ORF">GR167_02865</name>
</gene>
<comment type="caution">
    <text evidence="2">The sequence shown here is derived from an EMBL/GenBank/DDBJ whole genome shotgun (WGS) entry which is preliminary data.</text>
</comment>
<dbReference type="RefSeq" id="WP_160971943.1">
    <property type="nucleotide sequence ID" value="NZ_WWEN01000002.1"/>
</dbReference>
<sequence length="411" mass="44168">MLFWIITAAIALIVSGILAYALMRGRSGGEPPAAYDLRVYRDQLKEVDRDLARGVIGAEDADRTRAEISRRILAADAQLQKGGETGGQPQGLGRVLGVAAVLGLVGGSLLIYLDLGAPGYGDLGLKTRIKMAEKARETRPSQAEVEKTIPPRAPMNEPTPQFLDLMEKLRAAVKTRPDDLQGHKLLARNEALLGNFRAAYEAQQAYIDILGDKAQASDYADLADLMVLGAGGYVSPEAEMALRQVLERDPRNGVALYYIGLMYAQVGRPDAGFQIWNRLLREGPDDAPWIPPIRGQITDLAMLAGVDFTLPAAPGAAPLKGPTAEDMQAAGEMTAEDRQDMIRNMVAGLAERLGSEGGSPEEWARLLGAYGVLGETDKAKEIWAEAQQVFADNPQALATVRAGAQRAGIEQ</sequence>
<name>A0A6L8LKM0_9RHOB</name>
<dbReference type="InterPro" id="IPR011990">
    <property type="entry name" value="TPR-like_helical_dom_sf"/>
</dbReference>
<dbReference type="AlphaFoldDB" id="A0A6L8LKM0"/>
<dbReference type="SUPFAM" id="SSF48452">
    <property type="entry name" value="TPR-like"/>
    <property type="match status" value="1"/>
</dbReference>
<evidence type="ECO:0000256" key="1">
    <source>
        <dbReference type="ARBA" id="ARBA00022748"/>
    </source>
</evidence>